<dbReference type="EMBL" id="SPMZ01000029">
    <property type="protein sequence ID" value="NMQ19677.1"/>
    <property type="molecule type" value="Genomic_DNA"/>
</dbReference>
<name>A0ABX1TJW4_9GAMM</name>
<reference evidence="1 2" key="1">
    <citation type="submission" date="2019-03" db="EMBL/GenBank/DDBJ databases">
        <title>Metabolic reconstructions from genomes of highly enriched 'Candidatus Accumulibacter' and 'Candidatus Competibacter' bioreactor populations.</title>
        <authorList>
            <person name="Annavajhala M.K."/>
            <person name="Welles L."/>
            <person name="Abbas B."/>
            <person name="Sorokin D."/>
            <person name="Park H."/>
            <person name="Van Loosdrecht M."/>
            <person name="Chandran K."/>
        </authorList>
    </citation>
    <scope>NUCLEOTIDE SEQUENCE [LARGE SCALE GENOMIC DNA]</scope>
    <source>
        <strain evidence="1 2">SBR_G</strain>
    </source>
</reference>
<comment type="caution">
    <text evidence="1">The sequence shown here is derived from an EMBL/GenBank/DDBJ whole genome shotgun (WGS) entry which is preliminary data.</text>
</comment>
<protein>
    <submittedName>
        <fullName evidence="1">Uncharacterized protein</fullName>
    </submittedName>
</protein>
<dbReference type="RefSeq" id="WP_169248925.1">
    <property type="nucleotide sequence ID" value="NZ_SPMZ01000029.1"/>
</dbReference>
<sequence>MSRQVFFTFSLRLEEDSQSVDDTLAKLIVSWDKHARCVLRASRRSGSTPQKIFLDFDTAKREILAEQARAKKGCERGYSS</sequence>
<keyword evidence="2" id="KW-1185">Reference proteome</keyword>
<dbReference type="Proteomes" id="UP000760480">
    <property type="component" value="Unassembled WGS sequence"/>
</dbReference>
<gene>
    <name evidence="1" type="ORF">E4P82_10985</name>
</gene>
<organism evidence="1 2">
    <name type="scientific">Candidatus Competibacter phosphatis</name>
    <dbReference type="NCBI Taxonomy" id="221280"/>
    <lineage>
        <taxon>Bacteria</taxon>
        <taxon>Pseudomonadati</taxon>
        <taxon>Pseudomonadota</taxon>
        <taxon>Gammaproteobacteria</taxon>
        <taxon>Candidatus Competibacteraceae</taxon>
        <taxon>Candidatus Competibacter</taxon>
    </lineage>
</organism>
<evidence type="ECO:0000313" key="1">
    <source>
        <dbReference type="EMBL" id="NMQ19677.1"/>
    </source>
</evidence>
<evidence type="ECO:0000313" key="2">
    <source>
        <dbReference type="Proteomes" id="UP000760480"/>
    </source>
</evidence>
<accession>A0ABX1TJW4</accession>
<proteinExistence type="predicted"/>